<proteinExistence type="predicted"/>
<evidence type="ECO:0000313" key="2">
    <source>
        <dbReference type="EMBL" id="KAK9112421.1"/>
    </source>
</evidence>
<protein>
    <submittedName>
        <fullName evidence="2">Uncharacterized protein</fullName>
    </submittedName>
</protein>
<name>A0AAP0NQC1_9MAGN</name>
<accession>A0AAP0NQC1</accession>
<keyword evidence="1" id="KW-0175">Coiled coil</keyword>
<organism evidence="2 3">
    <name type="scientific">Stephania cephalantha</name>
    <dbReference type="NCBI Taxonomy" id="152367"/>
    <lineage>
        <taxon>Eukaryota</taxon>
        <taxon>Viridiplantae</taxon>
        <taxon>Streptophyta</taxon>
        <taxon>Embryophyta</taxon>
        <taxon>Tracheophyta</taxon>
        <taxon>Spermatophyta</taxon>
        <taxon>Magnoliopsida</taxon>
        <taxon>Ranunculales</taxon>
        <taxon>Menispermaceae</taxon>
        <taxon>Menispermoideae</taxon>
        <taxon>Cissampelideae</taxon>
        <taxon>Stephania</taxon>
    </lineage>
</organism>
<comment type="caution">
    <text evidence="2">The sequence shown here is derived from an EMBL/GenBank/DDBJ whole genome shotgun (WGS) entry which is preliminary data.</text>
</comment>
<keyword evidence="3" id="KW-1185">Reference proteome</keyword>
<evidence type="ECO:0000256" key="1">
    <source>
        <dbReference type="SAM" id="Coils"/>
    </source>
</evidence>
<feature type="coiled-coil region" evidence="1">
    <location>
        <begin position="94"/>
        <end position="121"/>
    </location>
</feature>
<gene>
    <name evidence="2" type="ORF">Scep_019940</name>
</gene>
<reference evidence="2 3" key="1">
    <citation type="submission" date="2024-01" db="EMBL/GenBank/DDBJ databases">
        <title>Genome assemblies of Stephania.</title>
        <authorList>
            <person name="Yang L."/>
        </authorList>
    </citation>
    <scope>NUCLEOTIDE SEQUENCE [LARGE SCALE GENOMIC DNA]</scope>
    <source>
        <strain evidence="2">JXDWG</strain>
        <tissue evidence="2">Leaf</tissue>
    </source>
</reference>
<dbReference type="Proteomes" id="UP001419268">
    <property type="component" value="Unassembled WGS sequence"/>
</dbReference>
<evidence type="ECO:0000313" key="3">
    <source>
        <dbReference type="Proteomes" id="UP001419268"/>
    </source>
</evidence>
<sequence length="126" mass="13913">MGFSALKSVNNGAQKLSGYVKDSEIREKIGWYIAYPLTHEGLNLISASHSCYESEMNGANIGVSTVSCNMTLLSYAVGLAEATVKHRRGLVSNGKKVEFLVEQMNREIKEMQAENKQLKAELESIK</sequence>
<dbReference type="AlphaFoldDB" id="A0AAP0NQC1"/>
<dbReference type="EMBL" id="JBBNAG010000008">
    <property type="protein sequence ID" value="KAK9112421.1"/>
    <property type="molecule type" value="Genomic_DNA"/>
</dbReference>